<feature type="domain" description="Major facilitator superfamily (MFS) profile" evidence="7">
    <location>
        <begin position="1"/>
        <end position="383"/>
    </location>
</feature>
<dbReference type="PANTHER" id="PTHR23504">
    <property type="entry name" value="MAJOR FACILITATOR SUPERFAMILY DOMAIN-CONTAINING PROTEIN 10"/>
    <property type="match status" value="1"/>
</dbReference>
<dbReference type="InterPro" id="IPR036259">
    <property type="entry name" value="MFS_trans_sf"/>
</dbReference>
<dbReference type="CDD" id="cd17330">
    <property type="entry name" value="MFS_SLC46_TetA_like"/>
    <property type="match status" value="1"/>
</dbReference>
<evidence type="ECO:0000256" key="4">
    <source>
        <dbReference type="ARBA" id="ARBA00022989"/>
    </source>
</evidence>
<dbReference type="OrthoDB" id="9764259at2"/>
<accession>A0A3N1KX41</accession>
<feature type="transmembrane region" description="Helical" evidence="6">
    <location>
        <begin position="206"/>
        <end position="223"/>
    </location>
</feature>
<dbReference type="Proteomes" id="UP000278222">
    <property type="component" value="Unassembled WGS sequence"/>
</dbReference>
<evidence type="ECO:0000256" key="5">
    <source>
        <dbReference type="ARBA" id="ARBA00023136"/>
    </source>
</evidence>
<feature type="transmembrane region" description="Helical" evidence="6">
    <location>
        <begin position="157"/>
        <end position="177"/>
    </location>
</feature>
<feature type="transmembrane region" description="Helical" evidence="6">
    <location>
        <begin position="66"/>
        <end position="85"/>
    </location>
</feature>
<evidence type="ECO:0000256" key="3">
    <source>
        <dbReference type="ARBA" id="ARBA00022692"/>
    </source>
</evidence>
<evidence type="ECO:0000313" key="8">
    <source>
        <dbReference type="EMBL" id="ROP84052.1"/>
    </source>
</evidence>
<proteinExistence type="predicted"/>
<feature type="transmembrane region" description="Helical" evidence="6">
    <location>
        <begin position="124"/>
        <end position="145"/>
    </location>
</feature>
<dbReference type="PRINTS" id="PR01035">
    <property type="entry name" value="TCRTETA"/>
</dbReference>
<evidence type="ECO:0000256" key="1">
    <source>
        <dbReference type="ARBA" id="ARBA00004141"/>
    </source>
</evidence>
<keyword evidence="4 6" id="KW-1133">Transmembrane helix</keyword>
<evidence type="ECO:0000259" key="7">
    <source>
        <dbReference type="PROSITE" id="PS50850"/>
    </source>
</evidence>
<dbReference type="InterPro" id="IPR020846">
    <property type="entry name" value="MFS_dom"/>
</dbReference>
<dbReference type="Gene3D" id="1.20.1250.20">
    <property type="entry name" value="MFS general substrate transporter like domains"/>
    <property type="match status" value="1"/>
</dbReference>
<feature type="transmembrane region" description="Helical" evidence="6">
    <location>
        <begin position="5"/>
        <end position="23"/>
    </location>
</feature>
<dbReference type="Pfam" id="PF07690">
    <property type="entry name" value="MFS_1"/>
    <property type="match status" value="1"/>
</dbReference>
<protein>
    <submittedName>
        <fullName evidence="8">Putative MFS family arabinose efflux permease</fullName>
    </submittedName>
</protein>
<dbReference type="AlphaFoldDB" id="A0A3N1KX41"/>
<dbReference type="SUPFAM" id="SSF103473">
    <property type="entry name" value="MFS general substrate transporter"/>
    <property type="match status" value="1"/>
</dbReference>
<keyword evidence="5 6" id="KW-0472">Membrane</keyword>
<reference evidence="8 9" key="1">
    <citation type="submission" date="2018-11" db="EMBL/GenBank/DDBJ databases">
        <title>Genomic Encyclopedia of Type Strains, Phase IV (KMG-IV): sequencing the most valuable type-strain genomes for metagenomic binning, comparative biology and taxonomic classification.</title>
        <authorList>
            <person name="Goeker M."/>
        </authorList>
    </citation>
    <scope>NUCLEOTIDE SEQUENCE [LARGE SCALE GENOMIC DNA]</scope>
    <source>
        <strain evidence="8 9">DSM 5900</strain>
    </source>
</reference>
<dbReference type="RefSeq" id="WP_123691662.1">
    <property type="nucleotide sequence ID" value="NZ_AP019700.1"/>
</dbReference>
<keyword evidence="2" id="KW-0813">Transport</keyword>
<dbReference type="PANTHER" id="PTHR23504:SF15">
    <property type="entry name" value="MAJOR FACILITATOR SUPERFAMILY (MFS) PROFILE DOMAIN-CONTAINING PROTEIN"/>
    <property type="match status" value="1"/>
</dbReference>
<evidence type="ECO:0000256" key="2">
    <source>
        <dbReference type="ARBA" id="ARBA00022448"/>
    </source>
</evidence>
<keyword evidence="3 6" id="KW-0812">Transmembrane</keyword>
<keyword evidence="9" id="KW-1185">Reference proteome</keyword>
<sequence>MPVLFLIVFVDLVGFGIVIPLLPYYALHFQAGPEVVTMVMASYSLAQLVTAPLWGRLSDRIGRRPVLLMSLAGSVASYLALAWAPSLLVLFLARIAAGAMAGNIAAAQAYVADVTTPERRAQGMGLIGAAFGLGFILGPAIGGVLAGHDPHDVDFTMPALTAAGLSAAAFVGTLLVLRESLDRSRPPAPRISRLVAIRQVLGRPGIARFILVGFATISVFAGMETTFALWSSSTFGWGPAQNGYLFAFVGILGALLQGVAIGRLTRRFGELRLLAAGLVLIGAGLAGLGFTTTVPMLFATASLLGLGFGLANPSLASLVSRSADPADQGMVLGVHQSAGSLARVVGPLVAGVAFAHLGPPSPFLLGAAIILPVAVFAARMARR</sequence>
<feature type="transmembrane region" description="Helical" evidence="6">
    <location>
        <begin position="273"/>
        <end position="290"/>
    </location>
</feature>
<feature type="transmembrane region" description="Helical" evidence="6">
    <location>
        <begin position="243"/>
        <end position="261"/>
    </location>
</feature>
<feature type="transmembrane region" description="Helical" evidence="6">
    <location>
        <begin position="91"/>
        <end position="112"/>
    </location>
</feature>
<dbReference type="GO" id="GO:0022857">
    <property type="term" value="F:transmembrane transporter activity"/>
    <property type="evidence" value="ECO:0007669"/>
    <property type="project" value="InterPro"/>
</dbReference>
<evidence type="ECO:0000313" key="9">
    <source>
        <dbReference type="Proteomes" id="UP000278222"/>
    </source>
</evidence>
<dbReference type="InterPro" id="IPR011701">
    <property type="entry name" value="MFS"/>
</dbReference>
<feature type="transmembrane region" description="Helical" evidence="6">
    <location>
        <begin position="363"/>
        <end position="381"/>
    </location>
</feature>
<name>A0A3N1KX41_9PROT</name>
<evidence type="ECO:0000256" key="6">
    <source>
        <dbReference type="SAM" id="Phobius"/>
    </source>
</evidence>
<gene>
    <name evidence="8" type="ORF">EDC65_3399</name>
</gene>
<comment type="caution">
    <text evidence="8">The sequence shown here is derived from an EMBL/GenBank/DDBJ whole genome shotgun (WGS) entry which is preliminary data.</text>
</comment>
<organism evidence="8 9">
    <name type="scientific">Stella humosa</name>
    <dbReference type="NCBI Taxonomy" id="94"/>
    <lineage>
        <taxon>Bacteria</taxon>
        <taxon>Pseudomonadati</taxon>
        <taxon>Pseudomonadota</taxon>
        <taxon>Alphaproteobacteria</taxon>
        <taxon>Rhodospirillales</taxon>
        <taxon>Stellaceae</taxon>
        <taxon>Stella</taxon>
    </lineage>
</organism>
<feature type="transmembrane region" description="Helical" evidence="6">
    <location>
        <begin position="35"/>
        <end position="54"/>
    </location>
</feature>
<dbReference type="EMBL" id="RJKX01000015">
    <property type="protein sequence ID" value="ROP84052.1"/>
    <property type="molecule type" value="Genomic_DNA"/>
</dbReference>
<dbReference type="InterPro" id="IPR001958">
    <property type="entry name" value="Tet-R_TetA/multi-R_MdtG-like"/>
</dbReference>
<dbReference type="GO" id="GO:0016020">
    <property type="term" value="C:membrane"/>
    <property type="evidence" value="ECO:0007669"/>
    <property type="project" value="UniProtKB-SubCell"/>
</dbReference>
<dbReference type="PROSITE" id="PS50850">
    <property type="entry name" value="MFS"/>
    <property type="match status" value="1"/>
</dbReference>
<comment type="subcellular location">
    <subcellularLocation>
        <location evidence="1">Membrane</location>
        <topology evidence="1">Multi-pass membrane protein</topology>
    </subcellularLocation>
</comment>